<dbReference type="Gene3D" id="3.10.350.10">
    <property type="entry name" value="LysM domain"/>
    <property type="match status" value="2"/>
</dbReference>
<feature type="domain" description="LysM" evidence="2">
    <location>
        <begin position="111"/>
        <end position="158"/>
    </location>
</feature>
<evidence type="ECO:0000313" key="4">
    <source>
        <dbReference type="Proteomes" id="UP000237105"/>
    </source>
</evidence>
<dbReference type="OrthoDB" id="2107166at2759"/>
<dbReference type="PANTHER" id="PTHR33734">
    <property type="entry name" value="LYSM DOMAIN-CONTAINING GPI-ANCHORED PROTEIN 2"/>
    <property type="match status" value="1"/>
</dbReference>
<comment type="caution">
    <text evidence="3">The sequence shown here is derived from an EMBL/GenBank/DDBJ whole genome shotgun (WGS) entry which is preliminary data.</text>
</comment>
<dbReference type="AlphaFoldDB" id="A0A2P5CYW8"/>
<reference evidence="4" key="1">
    <citation type="submission" date="2016-06" db="EMBL/GenBank/DDBJ databases">
        <title>Parallel loss of symbiosis genes in relatives of nitrogen-fixing non-legume Parasponia.</title>
        <authorList>
            <person name="Van Velzen R."/>
            <person name="Holmer R."/>
            <person name="Bu F."/>
            <person name="Rutten L."/>
            <person name="Van Zeijl A."/>
            <person name="Liu W."/>
            <person name="Santuari L."/>
            <person name="Cao Q."/>
            <person name="Sharma T."/>
            <person name="Shen D."/>
            <person name="Roswanjaya Y."/>
            <person name="Wardhani T."/>
            <person name="Kalhor M.S."/>
            <person name="Jansen J."/>
            <person name="Van den Hoogen J."/>
            <person name="Gungor B."/>
            <person name="Hartog M."/>
            <person name="Hontelez J."/>
            <person name="Verver J."/>
            <person name="Yang W.-C."/>
            <person name="Schijlen E."/>
            <person name="Repin R."/>
            <person name="Schilthuizen M."/>
            <person name="Schranz E."/>
            <person name="Heidstra R."/>
            <person name="Miyata K."/>
            <person name="Fedorova E."/>
            <person name="Kohlen W."/>
            <person name="Bisseling T."/>
            <person name="Smit S."/>
            <person name="Geurts R."/>
        </authorList>
    </citation>
    <scope>NUCLEOTIDE SEQUENCE [LARGE SCALE GENOMIC DNA]</scope>
    <source>
        <strain evidence="4">cv. WU1-14</strain>
    </source>
</reference>
<feature type="chain" id="PRO_5015176308" evidence="1">
    <location>
        <begin position="26"/>
        <end position="224"/>
    </location>
</feature>
<sequence>MGSTSPAILLGLYLISAHLLAHLAAQPAPGAFKCSQTKATCQGLVDYKVPNATALSVIKTRFGVENLNALLGANNYPTSTPPSRVVAANQTIKIPFPCACVNGTGVSDGVPVYAVKDGDGLDHIARDVFAALVTFQQIAAASGIPDPNVIAVGQKLNIPLPCSCEPVNGTQVVHYGHVVQSGSTVEEIAQRFGTTNVTLLELNGMANASSLLAGQVLDVPLRGS</sequence>
<dbReference type="PROSITE" id="PS51782">
    <property type="entry name" value="LYSM"/>
    <property type="match status" value="2"/>
</dbReference>
<gene>
    <name evidence="3" type="ORF">PanWU01x14_110830</name>
</gene>
<keyword evidence="1" id="KW-0732">Signal</keyword>
<proteinExistence type="predicted"/>
<evidence type="ECO:0000313" key="3">
    <source>
        <dbReference type="EMBL" id="PON66217.1"/>
    </source>
</evidence>
<accession>A0A2P5CYW8</accession>
<evidence type="ECO:0000259" key="2">
    <source>
        <dbReference type="PROSITE" id="PS51782"/>
    </source>
</evidence>
<dbReference type="InterPro" id="IPR036779">
    <property type="entry name" value="LysM_dom_sf"/>
</dbReference>
<organism evidence="3 4">
    <name type="scientific">Parasponia andersonii</name>
    <name type="common">Sponia andersonii</name>
    <dbReference type="NCBI Taxonomy" id="3476"/>
    <lineage>
        <taxon>Eukaryota</taxon>
        <taxon>Viridiplantae</taxon>
        <taxon>Streptophyta</taxon>
        <taxon>Embryophyta</taxon>
        <taxon>Tracheophyta</taxon>
        <taxon>Spermatophyta</taxon>
        <taxon>Magnoliopsida</taxon>
        <taxon>eudicotyledons</taxon>
        <taxon>Gunneridae</taxon>
        <taxon>Pentapetalae</taxon>
        <taxon>rosids</taxon>
        <taxon>fabids</taxon>
        <taxon>Rosales</taxon>
        <taxon>Cannabaceae</taxon>
        <taxon>Parasponia</taxon>
    </lineage>
</organism>
<dbReference type="SUPFAM" id="SSF54106">
    <property type="entry name" value="LysM domain"/>
    <property type="match status" value="2"/>
</dbReference>
<dbReference type="EMBL" id="JXTB01000081">
    <property type="protein sequence ID" value="PON66217.1"/>
    <property type="molecule type" value="Genomic_DNA"/>
</dbReference>
<evidence type="ECO:0000256" key="1">
    <source>
        <dbReference type="SAM" id="SignalP"/>
    </source>
</evidence>
<keyword evidence="4" id="KW-1185">Reference proteome</keyword>
<dbReference type="CDD" id="cd00118">
    <property type="entry name" value="LysM"/>
    <property type="match status" value="1"/>
</dbReference>
<dbReference type="PANTHER" id="PTHR33734:SF11">
    <property type="entry name" value="LYSM DOMAIN-CONTAINING GPI-ANCHORED PROTEIN 2"/>
    <property type="match status" value="1"/>
</dbReference>
<dbReference type="SMART" id="SM00257">
    <property type="entry name" value="LysM"/>
    <property type="match status" value="2"/>
</dbReference>
<feature type="domain" description="LysM" evidence="2">
    <location>
        <begin position="175"/>
        <end position="219"/>
    </location>
</feature>
<dbReference type="Pfam" id="PF01476">
    <property type="entry name" value="LysM"/>
    <property type="match status" value="2"/>
</dbReference>
<protein>
    <submittedName>
        <fullName evidence="3">LysM domain containing protein</fullName>
    </submittedName>
</protein>
<feature type="signal peptide" evidence="1">
    <location>
        <begin position="1"/>
        <end position="25"/>
    </location>
</feature>
<name>A0A2P5CYW8_PARAD</name>
<dbReference type="Proteomes" id="UP000237105">
    <property type="component" value="Unassembled WGS sequence"/>
</dbReference>
<dbReference type="InterPro" id="IPR018392">
    <property type="entry name" value="LysM"/>
</dbReference>